<gene>
    <name evidence="3" type="primary">ORF37726</name>
</gene>
<proteinExistence type="predicted"/>
<feature type="compositionally biased region" description="Low complexity" evidence="2">
    <location>
        <begin position="91"/>
        <end position="126"/>
    </location>
</feature>
<feature type="coiled-coil region" evidence="1">
    <location>
        <begin position="162"/>
        <end position="246"/>
    </location>
</feature>
<evidence type="ECO:0000313" key="3">
    <source>
        <dbReference type="EMBL" id="CEK59880.1"/>
    </source>
</evidence>
<feature type="compositionally biased region" description="Basic and acidic residues" evidence="2">
    <location>
        <begin position="24"/>
        <end position="42"/>
    </location>
</feature>
<feature type="region of interest" description="Disordered" evidence="2">
    <location>
        <begin position="1"/>
        <end position="48"/>
    </location>
</feature>
<dbReference type="EMBL" id="HACG01013015">
    <property type="protein sequence ID" value="CEK59880.1"/>
    <property type="molecule type" value="Transcribed_RNA"/>
</dbReference>
<feature type="non-terminal residue" evidence="3">
    <location>
        <position position="1"/>
    </location>
</feature>
<protein>
    <submittedName>
        <fullName evidence="3">Uncharacterized protein</fullName>
    </submittedName>
</protein>
<name>A0A0B6YWP9_9EUPU</name>
<dbReference type="InterPro" id="IPR033349">
    <property type="entry name" value="ATRIP"/>
</dbReference>
<organism evidence="3">
    <name type="scientific">Arion vulgaris</name>
    <dbReference type="NCBI Taxonomy" id="1028688"/>
    <lineage>
        <taxon>Eukaryota</taxon>
        <taxon>Metazoa</taxon>
        <taxon>Spiralia</taxon>
        <taxon>Lophotrochozoa</taxon>
        <taxon>Mollusca</taxon>
        <taxon>Gastropoda</taxon>
        <taxon>Heterobranchia</taxon>
        <taxon>Euthyneura</taxon>
        <taxon>Panpulmonata</taxon>
        <taxon>Eupulmonata</taxon>
        <taxon>Stylommatophora</taxon>
        <taxon>Helicina</taxon>
        <taxon>Arionoidea</taxon>
        <taxon>Arionidae</taxon>
        <taxon>Arion</taxon>
    </lineage>
</organism>
<dbReference type="PANTHER" id="PTHR28594">
    <property type="entry name" value="ATR-INTERACTING PROTEIN"/>
    <property type="match status" value="1"/>
</dbReference>
<evidence type="ECO:0000256" key="2">
    <source>
        <dbReference type="SAM" id="MobiDB-lite"/>
    </source>
</evidence>
<keyword evidence="1" id="KW-0175">Coiled coil</keyword>
<reference evidence="3" key="1">
    <citation type="submission" date="2014-12" db="EMBL/GenBank/DDBJ databases">
        <title>Insight into the proteome of Arion vulgaris.</title>
        <authorList>
            <person name="Aradska J."/>
            <person name="Bulat T."/>
            <person name="Smidak R."/>
            <person name="Sarate P."/>
            <person name="Gangsoo J."/>
            <person name="Sialana F."/>
            <person name="Bilban M."/>
            <person name="Lubec G."/>
        </authorList>
    </citation>
    <scope>NUCLEOTIDE SEQUENCE</scope>
    <source>
        <tissue evidence="3">Skin</tissue>
    </source>
</reference>
<feature type="compositionally biased region" description="Gly residues" evidence="2">
    <location>
        <begin position="1"/>
        <end position="11"/>
    </location>
</feature>
<accession>A0A0B6YWP9</accession>
<evidence type="ECO:0000256" key="1">
    <source>
        <dbReference type="SAM" id="Coils"/>
    </source>
</evidence>
<dbReference type="PANTHER" id="PTHR28594:SF1">
    <property type="entry name" value="ATR-INTERACTING PROTEIN"/>
    <property type="match status" value="1"/>
</dbReference>
<sequence>LSWGRKTGGGDQFSLEQPNSKKRKVEEEKAEDVSHAESKDVWDAGEEFTEDELEAMDLIASQAIQQSETSVQTTKPPTEISFAVPIGTAISAGNRSTSSSSDSSIYPRSLSSRTSIETTSSSISSSNGKLDPSREVVQTLQTRLDEEKKHAQEEKYHYAGEVKSLRERLHKQEGELEKLRAIRDEHHEQEQKMQTDKILKLQTQLDSLTSQVQFKNRECQSLQEKNTNLHQKVRRLEQQNQTTNVQFPLSPMPASPRKVAVQRSPLSKQKLQEMKEPTGADKAVFPTAHSFMEQTVSTTNLSTKSAAAASVSCQTTDLPYATKPPQSRRLYLNAGISNASGTITGPQVIQHLLHVNGSETTLELKEVPGKPQWNPGLFSLLHDMSTSLKITDLTYNRDKDSSFLSPLKPKRHRQGLRSLDVSSSDGTVQVVSRQNLHLAIEGLTLLLDDAKNISYRSGQDSETNL</sequence>
<dbReference type="GO" id="GO:0000077">
    <property type="term" value="P:DNA damage checkpoint signaling"/>
    <property type="evidence" value="ECO:0007669"/>
    <property type="project" value="InterPro"/>
</dbReference>
<feature type="non-terminal residue" evidence="3">
    <location>
        <position position="465"/>
    </location>
</feature>
<dbReference type="GO" id="GO:0006281">
    <property type="term" value="P:DNA repair"/>
    <property type="evidence" value="ECO:0007669"/>
    <property type="project" value="TreeGrafter"/>
</dbReference>
<dbReference type="AlphaFoldDB" id="A0A0B6YWP9"/>
<feature type="region of interest" description="Disordered" evidence="2">
    <location>
        <begin position="90"/>
        <end position="134"/>
    </location>
</feature>